<dbReference type="AlphaFoldDB" id="A0A9D4SCI9"/>
<evidence type="ECO:0000313" key="5">
    <source>
        <dbReference type="EMBL" id="KAH3898382.1"/>
    </source>
</evidence>
<evidence type="ECO:0000256" key="3">
    <source>
        <dbReference type="SAM" id="Phobius"/>
    </source>
</evidence>
<feature type="transmembrane region" description="Helical" evidence="3">
    <location>
        <begin position="233"/>
        <end position="257"/>
    </location>
</feature>
<evidence type="ECO:0000313" key="6">
    <source>
        <dbReference type="Proteomes" id="UP000828390"/>
    </source>
</evidence>
<keyword evidence="6" id="KW-1185">Reference proteome</keyword>
<feature type="region of interest" description="Disordered" evidence="2">
    <location>
        <begin position="267"/>
        <end position="318"/>
    </location>
</feature>
<feature type="domain" description="EGF-like" evidence="4">
    <location>
        <begin position="133"/>
        <end position="164"/>
    </location>
</feature>
<keyword evidence="3" id="KW-1133">Transmembrane helix</keyword>
<keyword evidence="3" id="KW-0812">Transmembrane</keyword>
<accession>A0A9D4SCI9</accession>
<feature type="compositionally biased region" description="Polar residues" evidence="2">
    <location>
        <begin position="286"/>
        <end position="318"/>
    </location>
</feature>
<dbReference type="InterPro" id="IPR000742">
    <property type="entry name" value="EGF"/>
</dbReference>
<dbReference type="GO" id="GO:0005044">
    <property type="term" value="F:scavenger receptor activity"/>
    <property type="evidence" value="ECO:0007669"/>
    <property type="project" value="InterPro"/>
</dbReference>
<comment type="caution">
    <text evidence="5">The sequence shown here is derived from an EMBL/GenBank/DDBJ whole genome shotgun (WGS) entry which is preliminary data.</text>
</comment>
<evidence type="ECO:0000256" key="1">
    <source>
        <dbReference type="ARBA" id="ARBA00022536"/>
    </source>
</evidence>
<organism evidence="5 6">
    <name type="scientific">Dreissena polymorpha</name>
    <name type="common">Zebra mussel</name>
    <name type="synonym">Mytilus polymorpha</name>
    <dbReference type="NCBI Taxonomy" id="45954"/>
    <lineage>
        <taxon>Eukaryota</taxon>
        <taxon>Metazoa</taxon>
        <taxon>Spiralia</taxon>
        <taxon>Lophotrochozoa</taxon>
        <taxon>Mollusca</taxon>
        <taxon>Bivalvia</taxon>
        <taxon>Autobranchia</taxon>
        <taxon>Heteroconchia</taxon>
        <taxon>Euheterodonta</taxon>
        <taxon>Imparidentia</taxon>
        <taxon>Neoheterodontei</taxon>
        <taxon>Myida</taxon>
        <taxon>Dreissenoidea</taxon>
        <taxon>Dreissenidae</taxon>
        <taxon>Dreissena</taxon>
    </lineage>
</organism>
<dbReference type="PANTHER" id="PTHR24043">
    <property type="entry name" value="SCAVENGER RECEPTOR CLASS F"/>
    <property type="match status" value="1"/>
</dbReference>
<proteinExistence type="predicted"/>
<name>A0A9D4SCI9_DREPO</name>
<feature type="domain" description="EGF-like" evidence="4">
    <location>
        <begin position="72"/>
        <end position="102"/>
    </location>
</feature>
<gene>
    <name evidence="5" type="ORF">DPMN_022611</name>
</gene>
<dbReference type="SMART" id="SM00181">
    <property type="entry name" value="EGF"/>
    <property type="match status" value="4"/>
</dbReference>
<protein>
    <recommendedName>
        <fullName evidence="4">EGF-like domain-containing protein</fullName>
    </recommendedName>
</protein>
<keyword evidence="1" id="KW-0245">EGF-like domain</keyword>
<dbReference type="PANTHER" id="PTHR24043:SF8">
    <property type="entry name" value="EGF-LIKE DOMAIN-CONTAINING PROTEIN"/>
    <property type="match status" value="1"/>
</dbReference>
<reference evidence="5" key="1">
    <citation type="journal article" date="2019" name="bioRxiv">
        <title>The Genome of the Zebra Mussel, Dreissena polymorpha: A Resource for Invasive Species Research.</title>
        <authorList>
            <person name="McCartney M.A."/>
            <person name="Auch B."/>
            <person name="Kono T."/>
            <person name="Mallez S."/>
            <person name="Zhang Y."/>
            <person name="Obille A."/>
            <person name="Becker A."/>
            <person name="Abrahante J.E."/>
            <person name="Garbe J."/>
            <person name="Badalamenti J.P."/>
            <person name="Herman A."/>
            <person name="Mangelson H."/>
            <person name="Liachko I."/>
            <person name="Sullivan S."/>
            <person name="Sone E.D."/>
            <person name="Koren S."/>
            <person name="Silverstein K.A.T."/>
            <person name="Beckman K.B."/>
            <person name="Gohl D.M."/>
        </authorList>
    </citation>
    <scope>NUCLEOTIDE SEQUENCE</scope>
    <source>
        <strain evidence="5">Duluth1</strain>
        <tissue evidence="5">Whole animal</tissue>
    </source>
</reference>
<reference evidence="5" key="2">
    <citation type="submission" date="2020-11" db="EMBL/GenBank/DDBJ databases">
        <authorList>
            <person name="McCartney M.A."/>
            <person name="Auch B."/>
            <person name="Kono T."/>
            <person name="Mallez S."/>
            <person name="Becker A."/>
            <person name="Gohl D.M."/>
            <person name="Silverstein K.A.T."/>
            <person name="Koren S."/>
            <person name="Bechman K.B."/>
            <person name="Herman A."/>
            <person name="Abrahante J.E."/>
            <person name="Garbe J."/>
        </authorList>
    </citation>
    <scope>NUCLEOTIDE SEQUENCE</scope>
    <source>
        <strain evidence="5">Duluth1</strain>
        <tissue evidence="5">Whole animal</tissue>
    </source>
</reference>
<dbReference type="EMBL" id="JAIWYP010000001">
    <property type="protein sequence ID" value="KAH3898382.1"/>
    <property type="molecule type" value="Genomic_DNA"/>
</dbReference>
<sequence length="318" mass="34189">MNWYGNECNMSCNVNCSNGCEQGSGKCNKCSSGYYGEVCNLTCLKCKGECVRENGLCNECDPGHYGPSCEHTCPPYCLGNVCNRKNGHCYDCVQGYAGVMCNDSTCPAHCLSCVGQQCTVCRSCFYGELCRLTCSTNCSSDGCDLITGTCLSCNTLGWYGPTCNETCSATCLNNVCDHNTGECKNACSIHCARIGEGQTCLRNGTCTNGCVQNYFGSTCETGTSFENKDGSPISVIAGSVGGVVVVLIVIGVAILILRKRTRRQPTDANEYYNMPPFGSGKHDTNPNKPQTDAESNYTTLGNNQEENHMYSSLNRSQT</sequence>
<feature type="domain" description="EGF-like" evidence="4">
    <location>
        <begin position="42"/>
        <end position="70"/>
    </location>
</feature>
<feature type="domain" description="EGF-like" evidence="4">
    <location>
        <begin position="7"/>
        <end position="40"/>
    </location>
</feature>
<dbReference type="InterPro" id="IPR042635">
    <property type="entry name" value="MEGF10/SREC1/2-like"/>
</dbReference>
<keyword evidence="3" id="KW-0472">Membrane</keyword>
<dbReference type="Proteomes" id="UP000828390">
    <property type="component" value="Unassembled WGS sequence"/>
</dbReference>
<evidence type="ECO:0000256" key="2">
    <source>
        <dbReference type="SAM" id="MobiDB-lite"/>
    </source>
</evidence>
<evidence type="ECO:0000259" key="4">
    <source>
        <dbReference type="SMART" id="SM00181"/>
    </source>
</evidence>
<dbReference type="Gene3D" id="2.170.300.10">
    <property type="entry name" value="Tie2 ligand-binding domain superfamily"/>
    <property type="match status" value="1"/>
</dbReference>